<organism evidence="5 6">
    <name type="scientific">Paenibacillus thiaminolyticus</name>
    <name type="common">Bacillus thiaminolyticus</name>
    <dbReference type="NCBI Taxonomy" id="49283"/>
    <lineage>
        <taxon>Bacteria</taxon>
        <taxon>Bacillati</taxon>
        <taxon>Bacillota</taxon>
        <taxon>Bacilli</taxon>
        <taxon>Bacillales</taxon>
        <taxon>Paenibacillaceae</taxon>
        <taxon>Paenibacillus</taxon>
    </lineage>
</organism>
<dbReference type="Proteomes" id="UP000315377">
    <property type="component" value="Chromosome"/>
</dbReference>
<dbReference type="EMBL" id="CP041405">
    <property type="protein sequence ID" value="QDM42450.1"/>
    <property type="molecule type" value="Genomic_DNA"/>
</dbReference>
<comment type="function">
    <text evidence="2">Counteracts the endogenous Pycsar antiviral defense system. Phosphodiesterase that enables metal-dependent hydrolysis of host cyclic nucleotide Pycsar defense signals such as cCMP and cUMP.</text>
</comment>
<comment type="catalytic activity">
    <reaction evidence="1">
        <text>3',5'-cyclic CMP + H2O = CMP + H(+)</text>
        <dbReference type="Rhea" id="RHEA:72675"/>
        <dbReference type="ChEBI" id="CHEBI:15377"/>
        <dbReference type="ChEBI" id="CHEBI:15378"/>
        <dbReference type="ChEBI" id="CHEBI:58003"/>
        <dbReference type="ChEBI" id="CHEBI:60377"/>
    </reaction>
    <physiologicalReaction direction="left-to-right" evidence="1">
        <dbReference type="Rhea" id="RHEA:72676"/>
    </physiologicalReaction>
</comment>
<evidence type="ECO:0000256" key="1">
    <source>
        <dbReference type="ARBA" id="ARBA00034221"/>
    </source>
</evidence>
<dbReference type="SUPFAM" id="SSF56281">
    <property type="entry name" value="Metallo-hydrolase/oxidoreductase"/>
    <property type="match status" value="1"/>
</dbReference>
<dbReference type="SMART" id="SM00849">
    <property type="entry name" value="Lactamase_B"/>
    <property type="match status" value="1"/>
</dbReference>
<dbReference type="InterPro" id="IPR050855">
    <property type="entry name" value="NDM-1-like"/>
</dbReference>
<evidence type="ECO:0000313" key="5">
    <source>
        <dbReference type="EMBL" id="QDM42450.1"/>
    </source>
</evidence>
<evidence type="ECO:0000256" key="2">
    <source>
        <dbReference type="ARBA" id="ARBA00034301"/>
    </source>
</evidence>
<dbReference type="PANTHER" id="PTHR42951:SF14">
    <property type="entry name" value="METALLO-BETA-LACTAMASE SUPERFAMILY PROTEIN"/>
    <property type="match status" value="1"/>
</dbReference>
<dbReference type="Pfam" id="PF00753">
    <property type="entry name" value="Lactamase_B"/>
    <property type="match status" value="1"/>
</dbReference>
<sequence>MNMKTKEKVHMTNGELLHVSGSSYAWSGKYAVGVYLHEETKKAILFDSGPNNRTAEMLDLQINNQGYTIAAIIHTHGHILNTGGTSYFREYYPELQCYASHLSAPYIDYPGFLAPIIPISPTRKLDISELPESSDSASIITGTIPFRDGVFEINGIPLTIYTLPGHFPGMIGIETPDQVLYCADALFGTSTLSQQKLLFFTEPKEAMQSLEKLKSLQAKHYVLYHGGIYNDISKIIKENVARLEGAYNDVLTLIEQQWHTLESITQHIMSKYDLENKEKQYYLAYTITLSYVRLLLNEGKVSQKIKNGLLFYKSNT</sequence>
<reference evidence="5 6" key="1">
    <citation type="submission" date="2019-07" db="EMBL/GenBank/DDBJ databases">
        <title>Paenibacillus thiaminolyticus NRRL B-4156.</title>
        <authorList>
            <person name="Hehnly C."/>
            <person name="Zhang L."/>
        </authorList>
    </citation>
    <scope>NUCLEOTIDE SEQUENCE [LARGE SCALE GENOMIC DNA]</scope>
    <source>
        <strain evidence="5 6">NRRL B-4156</strain>
    </source>
</reference>
<dbReference type="AlphaFoldDB" id="A0AAP9DR15"/>
<evidence type="ECO:0000313" key="6">
    <source>
        <dbReference type="Proteomes" id="UP000315377"/>
    </source>
</evidence>
<dbReference type="InterPro" id="IPR036866">
    <property type="entry name" value="RibonucZ/Hydroxyglut_hydro"/>
</dbReference>
<gene>
    <name evidence="5" type="ORF">FLT43_02225</name>
</gene>
<feature type="domain" description="Metallo-beta-lactamase" evidence="4">
    <location>
        <begin position="31"/>
        <end position="225"/>
    </location>
</feature>
<evidence type="ECO:0000259" key="4">
    <source>
        <dbReference type="SMART" id="SM00849"/>
    </source>
</evidence>
<name>A0AAP9DR15_PANTH</name>
<comment type="catalytic activity">
    <reaction evidence="3">
        <text>3',5'-cyclic UMP + H2O = UMP + H(+)</text>
        <dbReference type="Rhea" id="RHEA:70575"/>
        <dbReference type="ChEBI" id="CHEBI:15377"/>
        <dbReference type="ChEBI" id="CHEBI:15378"/>
        <dbReference type="ChEBI" id="CHEBI:57865"/>
        <dbReference type="ChEBI" id="CHEBI:184387"/>
    </reaction>
    <physiologicalReaction direction="left-to-right" evidence="3">
        <dbReference type="Rhea" id="RHEA:70576"/>
    </physiologicalReaction>
</comment>
<dbReference type="PANTHER" id="PTHR42951">
    <property type="entry name" value="METALLO-BETA-LACTAMASE DOMAIN-CONTAINING"/>
    <property type="match status" value="1"/>
</dbReference>
<accession>A0AAP9DR15</accession>
<dbReference type="InterPro" id="IPR001279">
    <property type="entry name" value="Metallo-B-lactamas"/>
</dbReference>
<dbReference type="Gene3D" id="3.60.15.10">
    <property type="entry name" value="Ribonuclease Z/Hydroxyacylglutathione hydrolase-like"/>
    <property type="match status" value="1"/>
</dbReference>
<protein>
    <submittedName>
        <fullName evidence="5">MBL fold metallo-hydrolase</fullName>
    </submittedName>
</protein>
<proteinExistence type="predicted"/>
<evidence type="ECO:0000256" key="3">
    <source>
        <dbReference type="ARBA" id="ARBA00048505"/>
    </source>
</evidence>